<evidence type="ECO:0000313" key="2">
    <source>
        <dbReference type="EMBL" id="SFG57657.1"/>
    </source>
</evidence>
<protein>
    <submittedName>
        <fullName evidence="2">Uncharacterized protein</fullName>
    </submittedName>
</protein>
<proteinExistence type="predicted"/>
<evidence type="ECO:0000256" key="1">
    <source>
        <dbReference type="SAM" id="MobiDB-lite"/>
    </source>
</evidence>
<dbReference type="EMBL" id="FONR01000023">
    <property type="protein sequence ID" value="SFG57657.1"/>
    <property type="molecule type" value="Genomic_DNA"/>
</dbReference>
<dbReference type="Proteomes" id="UP000181942">
    <property type="component" value="Unassembled WGS sequence"/>
</dbReference>
<dbReference type="AlphaFoldDB" id="A0A1I2T3B6"/>
<sequence>MSVLRPRSFTLRRLPRTKNRRRCVCRRWCARKNVDVHSQLPQGPGRDDRGVAPRRPRLGRVTPGQGDGRHPTVQSRQSDATGQRAGVALHAGADRGVVQACPVRERRAIVTGQARTDDQEQTAAVPRACVTIGSWRSTTEASPARAAPLKASSKDALPSVRAISPATVAKEASCPGSRARPRLEGDGLRTGAETNTAVRAGCPTEGFGQETSFANPGAWLGPRPHHRIDRSPPGTSAPTPVRPTASRLPNSAVRSCS</sequence>
<organism evidence="2 3">
    <name type="scientific">Streptomyces mirabilis</name>
    <dbReference type="NCBI Taxonomy" id="68239"/>
    <lineage>
        <taxon>Bacteria</taxon>
        <taxon>Bacillati</taxon>
        <taxon>Actinomycetota</taxon>
        <taxon>Actinomycetes</taxon>
        <taxon>Kitasatosporales</taxon>
        <taxon>Streptomycetaceae</taxon>
        <taxon>Streptomyces</taxon>
    </lineage>
</organism>
<reference evidence="2 3" key="1">
    <citation type="submission" date="2016-10" db="EMBL/GenBank/DDBJ databases">
        <authorList>
            <person name="de Groot N.N."/>
        </authorList>
    </citation>
    <scope>NUCLEOTIDE SEQUENCE [LARGE SCALE GENOMIC DNA]</scope>
    <source>
        <strain evidence="2 3">OK461</strain>
    </source>
</reference>
<name>A0A1I2T3B6_9ACTN</name>
<evidence type="ECO:0000313" key="3">
    <source>
        <dbReference type="Proteomes" id="UP000181942"/>
    </source>
</evidence>
<gene>
    <name evidence="2" type="ORF">SAMN02787118_12336</name>
</gene>
<feature type="region of interest" description="Disordered" evidence="1">
    <location>
        <begin position="167"/>
        <end position="257"/>
    </location>
</feature>
<feature type="compositionally biased region" description="Polar residues" evidence="1">
    <location>
        <begin position="247"/>
        <end position="257"/>
    </location>
</feature>
<accession>A0A1I2T3B6</accession>
<feature type="region of interest" description="Disordered" evidence="1">
    <location>
        <begin position="37"/>
        <end position="83"/>
    </location>
</feature>
<feature type="compositionally biased region" description="Polar residues" evidence="1">
    <location>
        <begin position="72"/>
        <end position="81"/>
    </location>
</feature>